<dbReference type="Proteomes" id="UP000810171">
    <property type="component" value="Unassembled WGS sequence"/>
</dbReference>
<proteinExistence type="predicted"/>
<name>A0ABS3ZBZ4_9GAMM</name>
<evidence type="ECO:0000256" key="4">
    <source>
        <dbReference type="ARBA" id="ARBA00022989"/>
    </source>
</evidence>
<keyword evidence="2" id="KW-0997">Cell inner membrane</keyword>
<keyword evidence="3" id="KW-0812">Transmembrane</keyword>
<dbReference type="PANTHER" id="PTHR37481">
    <property type="entry name" value="LIPOPOLYSACCHARIDE EXPORT SYSTEM PROTEIN LPTC"/>
    <property type="match status" value="1"/>
</dbReference>
<dbReference type="RefSeq" id="WP_209287411.1">
    <property type="nucleotide sequence ID" value="NZ_JACVEW010000011.1"/>
</dbReference>
<keyword evidence="7" id="KW-1185">Reference proteome</keyword>
<evidence type="ECO:0000313" key="7">
    <source>
        <dbReference type="Proteomes" id="UP000810171"/>
    </source>
</evidence>
<evidence type="ECO:0000313" key="6">
    <source>
        <dbReference type="EMBL" id="MBP0048793.1"/>
    </source>
</evidence>
<dbReference type="InterPro" id="IPR052363">
    <property type="entry name" value="LPS_export_LptC"/>
</dbReference>
<evidence type="ECO:0000256" key="3">
    <source>
        <dbReference type="ARBA" id="ARBA00022692"/>
    </source>
</evidence>
<gene>
    <name evidence="6" type="primary">lptC</name>
    <name evidence="6" type="ORF">H9C73_08580</name>
</gene>
<evidence type="ECO:0000256" key="2">
    <source>
        <dbReference type="ARBA" id="ARBA00022519"/>
    </source>
</evidence>
<dbReference type="InterPro" id="IPR026265">
    <property type="entry name" value="LptC"/>
</dbReference>
<comment type="caution">
    <text evidence="6">The sequence shown here is derived from an EMBL/GenBank/DDBJ whole genome shotgun (WGS) entry which is preliminary data.</text>
</comment>
<keyword evidence="5" id="KW-0472">Membrane</keyword>
<dbReference type="InterPro" id="IPR010664">
    <property type="entry name" value="LipoPS_assembly_LptC-rel"/>
</dbReference>
<protein>
    <submittedName>
        <fullName evidence="6">LPS export ABC transporter periplasmic protein LptC</fullName>
    </submittedName>
</protein>
<accession>A0ABS3ZBZ4</accession>
<evidence type="ECO:0000256" key="1">
    <source>
        <dbReference type="ARBA" id="ARBA00022475"/>
    </source>
</evidence>
<dbReference type="EMBL" id="JACVEW010000011">
    <property type="protein sequence ID" value="MBP0048793.1"/>
    <property type="molecule type" value="Genomic_DNA"/>
</dbReference>
<evidence type="ECO:0000256" key="5">
    <source>
        <dbReference type="ARBA" id="ARBA00023136"/>
    </source>
</evidence>
<sequence>MLTQRWRLLVTAALLTPPLIWWGWGSSDRTRAPIESTSGERIDFFVVQAEVTRWQDNGAEAHRIQTQGMHHLMDQSLTRLDAPEVQVPAQSGTAPYRLRADTGRVPDSHQQVELAGNVLLHDNPHSGSAIKLSTERLTLFPSEDRAHTDQSVLIQRGQDTTEALGMDVYFKEQRIELLSDVKGLYHAP</sequence>
<reference evidence="6 7" key="1">
    <citation type="submission" date="2020-09" db="EMBL/GenBank/DDBJ databases">
        <authorList>
            <person name="Tanuku N.R.S."/>
        </authorList>
    </citation>
    <scope>NUCLEOTIDE SEQUENCE [LARGE SCALE GENOMIC DNA]</scope>
    <source>
        <strain evidence="6 7">AK62</strain>
    </source>
</reference>
<dbReference type="NCBIfam" id="TIGR04409">
    <property type="entry name" value="LptC_YrbK"/>
    <property type="match status" value="1"/>
</dbReference>
<keyword evidence="4" id="KW-1133">Transmembrane helix</keyword>
<dbReference type="Gene3D" id="2.60.450.10">
    <property type="entry name" value="Lipopolysaccharide (LPS) transport protein A like domain"/>
    <property type="match status" value="1"/>
</dbReference>
<keyword evidence="1" id="KW-1003">Cell membrane</keyword>
<organism evidence="6 7">
    <name type="scientific">Marinobacterium alkalitolerans</name>
    <dbReference type="NCBI Taxonomy" id="1542925"/>
    <lineage>
        <taxon>Bacteria</taxon>
        <taxon>Pseudomonadati</taxon>
        <taxon>Pseudomonadota</taxon>
        <taxon>Gammaproteobacteria</taxon>
        <taxon>Oceanospirillales</taxon>
        <taxon>Oceanospirillaceae</taxon>
        <taxon>Marinobacterium</taxon>
    </lineage>
</organism>
<dbReference type="PANTHER" id="PTHR37481:SF1">
    <property type="entry name" value="LIPOPOLYSACCHARIDE EXPORT SYSTEM PROTEIN LPTC"/>
    <property type="match status" value="1"/>
</dbReference>
<dbReference type="Pfam" id="PF06835">
    <property type="entry name" value="LptC"/>
    <property type="match status" value="1"/>
</dbReference>